<sequence>MVPSKKLKYDDPVVHINEEKISLVGEIRLLGLTIDRKLTFTPHVAKSIVLNASCAWAPATRKLSVKKKLNAVRCNVAVKACRAHRTVSLHSALILSRLFPLDIKASEVAYLYEVKRGKNLGDAFLNRKLEKLVYFGDLLHPAHVPEIGYESVEDLVFQA</sequence>
<dbReference type="EMBL" id="BGZK01000761">
    <property type="protein sequence ID" value="GBP59425.1"/>
    <property type="molecule type" value="Genomic_DNA"/>
</dbReference>
<evidence type="ECO:0000313" key="1">
    <source>
        <dbReference type="EMBL" id="GBP59425.1"/>
    </source>
</evidence>
<dbReference type="OrthoDB" id="411823at2759"/>
<keyword evidence="2" id="KW-1185">Reference proteome</keyword>
<comment type="caution">
    <text evidence="1">The sequence shown here is derived from an EMBL/GenBank/DDBJ whole genome shotgun (WGS) entry which is preliminary data.</text>
</comment>
<evidence type="ECO:0000313" key="2">
    <source>
        <dbReference type="Proteomes" id="UP000299102"/>
    </source>
</evidence>
<protein>
    <submittedName>
        <fullName evidence="1">Uncharacterized protein</fullName>
    </submittedName>
</protein>
<gene>
    <name evidence="1" type="ORF">EVAR_80752_1</name>
</gene>
<accession>A0A4C1XAU9</accession>
<dbReference type="AlphaFoldDB" id="A0A4C1XAU9"/>
<reference evidence="1 2" key="1">
    <citation type="journal article" date="2019" name="Commun. Biol.">
        <title>The bagworm genome reveals a unique fibroin gene that provides high tensile strength.</title>
        <authorList>
            <person name="Kono N."/>
            <person name="Nakamura H."/>
            <person name="Ohtoshi R."/>
            <person name="Tomita M."/>
            <person name="Numata K."/>
            <person name="Arakawa K."/>
        </authorList>
    </citation>
    <scope>NUCLEOTIDE SEQUENCE [LARGE SCALE GENOMIC DNA]</scope>
</reference>
<dbReference type="Proteomes" id="UP000299102">
    <property type="component" value="Unassembled WGS sequence"/>
</dbReference>
<organism evidence="1 2">
    <name type="scientific">Eumeta variegata</name>
    <name type="common">Bagworm moth</name>
    <name type="synonym">Eumeta japonica</name>
    <dbReference type="NCBI Taxonomy" id="151549"/>
    <lineage>
        <taxon>Eukaryota</taxon>
        <taxon>Metazoa</taxon>
        <taxon>Ecdysozoa</taxon>
        <taxon>Arthropoda</taxon>
        <taxon>Hexapoda</taxon>
        <taxon>Insecta</taxon>
        <taxon>Pterygota</taxon>
        <taxon>Neoptera</taxon>
        <taxon>Endopterygota</taxon>
        <taxon>Lepidoptera</taxon>
        <taxon>Glossata</taxon>
        <taxon>Ditrysia</taxon>
        <taxon>Tineoidea</taxon>
        <taxon>Psychidae</taxon>
        <taxon>Oiketicinae</taxon>
        <taxon>Eumeta</taxon>
    </lineage>
</organism>
<proteinExistence type="predicted"/>
<name>A0A4C1XAU9_EUMVA</name>